<dbReference type="EMBL" id="WTUW01000002">
    <property type="protein sequence ID" value="MZR31228.1"/>
    <property type="molecule type" value="Genomic_DNA"/>
</dbReference>
<dbReference type="GO" id="GO:0008830">
    <property type="term" value="F:dTDP-4-dehydrorhamnose 3,5-epimerase activity"/>
    <property type="evidence" value="ECO:0007669"/>
    <property type="project" value="UniProtKB-UniRule"/>
</dbReference>
<feature type="active site" description="Proton donor" evidence="5">
    <location>
        <position position="132"/>
    </location>
</feature>
<dbReference type="InterPro" id="IPR000888">
    <property type="entry name" value="RmlC-like"/>
</dbReference>
<organism evidence="8 9">
    <name type="scientific">Sneathiella litorea</name>
    <dbReference type="NCBI Taxonomy" id="2606216"/>
    <lineage>
        <taxon>Bacteria</taxon>
        <taxon>Pseudomonadati</taxon>
        <taxon>Pseudomonadota</taxon>
        <taxon>Alphaproteobacteria</taxon>
        <taxon>Sneathiellales</taxon>
        <taxon>Sneathiellaceae</taxon>
        <taxon>Sneathiella</taxon>
    </lineage>
</organism>
<evidence type="ECO:0000313" key="9">
    <source>
        <dbReference type="Proteomes" id="UP000476030"/>
    </source>
</evidence>
<dbReference type="NCBIfam" id="TIGR01221">
    <property type="entry name" value="rmlC"/>
    <property type="match status" value="1"/>
</dbReference>
<dbReference type="InterPro" id="IPR014710">
    <property type="entry name" value="RmlC-like_jellyroll"/>
</dbReference>
<evidence type="ECO:0000313" key="8">
    <source>
        <dbReference type="EMBL" id="MZR31228.1"/>
    </source>
</evidence>
<dbReference type="InterPro" id="IPR011051">
    <property type="entry name" value="RmlC_Cupin_sf"/>
</dbReference>
<reference evidence="8 9" key="1">
    <citation type="submission" date="2019-12" db="EMBL/GenBank/DDBJ databases">
        <title>Snethiella sp. nov. sp. isolated from sea sand.</title>
        <authorList>
            <person name="Kim J."/>
            <person name="Jeong S.E."/>
            <person name="Jung H.S."/>
            <person name="Jeon C.O."/>
        </authorList>
    </citation>
    <scope>NUCLEOTIDE SEQUENCE [LARGE SCALE GENOMIC DNA]</scope>
    <source>
        <strain evidence="8 9">DP05</strain>
    </source>
</reference>
<comment type="subunit">
    <text evidence="7">Homodimer.</text>
</comment>
<dbReference type="GO" id="GO:0000271">
    <property type="term" value="P:polysaccharide biosynthetic process"/>
    <property type="evidence" value="ECO:0007669"/>
    <property type="project" value="TreeGrafter"/>
</dbReference>
<dbReference type="Gene3D" id="2.60.120.10">
    <property type="entry name" value="Jelly Rolls"/>
    <property type="match status" value="1"/>
</dbReference>
<evidence type="ECO:0000256" key="6">
    <source>
        <dbReference type="PIRSR" id="PIRSR600888-3"/>
    </source>
</evidence>
<comment type="catalytic activity">
    <reaction evidence="1 7">
        <text>dTDP-4-dehydro-6-deoxy-alpha-D-glucose = dTDP-4-dehydro-beta-L-rhamnose</text>
        <dbReference type="Rhea" id="RHEA:16969"/>
        <dbReference type="ChEBI" id="CHEBI:57649"/>
        <dbReference type="ChEBI" id="CHEBI:62830"/>
        <dbReference type="EC" id="5.1.3.13"/>
    </reaction>
</comment>
<proteinExistence type="inferred from homology"/>
<comment type="similarity">
    <text evidence="7">Belongs to the dTDP-4-dehydrorhamnose 3,5-epimerase family.</text>
</comment>
<keyword evidence="7 8" id="KW-0413">Isomerase</keyword>
<dbReference type="PANTHER" id="PTHR21047:SF2">
    <property type="entry name" value="THYMIDINE DIPHOSPHO-4-KETO-RHAMNOSE 3,5-EPIMERASE"/>
    <property type="match status" value="1"/>
</dbReference>
<dbReference type="EC" id="5.1.3.13" evidence="3 7"/>
<name>A0A6L8W819_9PROT</name>
<sequence length="178" mass="19720">MNFAETEISGVYLVEPEFIEDNRGYFTRSFCEEEFAAAGINFLPVQSNVSYNKKAYTLRGMHFHAAPYAETKLVRCSAGKVFDVAVDIRPNSPSFKKWVGCELSRKNGRALFIPAGCAHGFLTLEDDSEVSYQMSPAYTAGHDCGFCWDDPAIGITWPGEPKVISTRDADLPSLDEAI</sequence>
<dbReference type="PANTHER" id="PTHR21047">
    <property type="entry name" value="DTDP-6-DEOXY-D-GLUCOSE-3,5 EPIMERASE"/>
    <property type="match status" value="1"/>
</dbReference>
<evidence type="ECO:0000256" key="4">
    <source>
        <dbReference type="ARBA" id="ARBA00019595"/>
    </source>
</evidence>
<evidence type="ECO:0000256" key="1">
    <source>
        <dbReference type="ARBA" id="ARBA00001298"/>
    </source>
</evidence>
<comment type="function">
    <text evidence="2 7">Catalyzes the epimerization of the C3' and C5'positions of dTDP-6-deoxy-D-xylo-4-hexulose, forming dTDP-6-deoxy-L-lyxo-4-hexulose.</text>
</comment>
<dbReference type="GO" id="GO:0005829">
    <property type="term" value="C:cytosol"/>
    <property type="evidence" value="ECO:0007669"/>
    <property type="project" value="TreeGrafter"/>
</dbReference>
<feature type="active site" description="Proton acceptor" evidence="5">
    <location>
        <position position="62"/>
    </location>
</feature>
<dbReference type="CDD" id="cd00438">
    <property type="entry name" value="cupin_RmlC"/>
    <property type="match status" value="1"/>
</dbReference>
<gene>
    <name evidence="8" type="primary">rfbC</name>
    <name evidence="8" type="ORF">GQE98_11360</name>
</gene>
<dbReference type="UniPathway" id="UPA00124"/>
<keyword evidence="9" id="KW-1185">Reference proteome</keyword>
<dbReference type="Proteomes" id="UP000476030">
    <property type="component" value="Unassembled WGS sequence"/>
</dbReference>
<evidence type="ECO:0000256" key="2">
    <source>
        <dbReference type="ARBA" id="ARBA00001997"/>
    </source>
</evidence>
<accession>A0A6L8W819</accession>
<evidence type="ECO:0000256" key="7">
    <source>
        <dbReference type="RuleBase" id="RU364069"/>
    </source>
</evidence>
<evidence type="ECO:0000256" key="3">
    <source>
        <dbReference type="ARBA" id="ARBA00012098"/>
    </source>
</evidence>
<evidence type="ECO:0000256" key="5">
    <source>
        <dbReference type="PIRSR" id="PIRSR600888-1"/>
    </source>
</evidence>
<comment type="caution">
    <text evidence="8">The sequence shown here is derived from an EMBL/GenBank/DDBJ whole genome shotgun (WGS) entry which is preliminary data.</text>
</comment>
<dbReference type="RefSeq" id="WP_161315752.1">
    <property type="nucleotide sequence ID" value="NZ_WTUW01000002.1"/>
</dbReference>
<dbReference type="AlphaFoldDB" id="A0A6L8W819"/>
<dbReference type="GO" id="GO:0019305">
    <property type="term" value="P:dTDP-rhamnose biosynthetic process"/>
    <property type="evidence" value="ECO:0007669"/>
    <property type="project" value="UniProtKB-UniRule"/>
</dbReference>
<protein>
    <recommendedName>
        <fullName evidence="4 7">dTDP-4-dehydrorhamnose 3,5-epimerase</fullName>
        <ecNumber evidence="3 7">5.1.3.13</ecNumber>
    </recommendedName>
    <alternativeName>
        <fullName evidence="7">Thymidine diphospho-4-keto-rhamnose 3,5-epimerase</fullName>
    </alternativeName>
</protein>
<dbReference type="SUPFAM" id="SSF51182">
    <property type="entry name" value="RmlC-like cupins"/>
    <property type="match status" value="1"/>
</dbReference>
<comment type="pathway">
    <text evidence="7">Carbohydrate biosynthesis; dTDP-L-rhamnose biosynthesis.</text>
</comment>
<feature type="site" description="Participates in a stacking interaction with the thymidine ring of dTDP-4-oxo-6-deoxyglucose" evidence="6">
    <location>
        <position position="138"/>
    </location>
</feature>
<dbReference type="Pfam" id="PF00908">
    <property type="entry name" value="dTDP_sugar_isom"/>
    <property type="match status" value="1"/>
</dbReference>